<dbReference type="OrthoDB" id="1098499at2"/>
<dbReference type="Proteomes" id="UP000199249">
    <property type="component" value="Unassembled WGS sequence"/>
</dbReference>
<keyword evidence="3" id="KW-1185">Reference proteome</keyword>
<evidence type="ECO:0000313" key="3">
    <source>
        <dbReference type="Proteomes" id="UP000199249"/>
    </source>
</evidence>
<organism evidence="2 3">
    <name type="scientific">Hymenobacter psychrophilus</name>
    <dbReference type="NCBI Taxonomy" id="651662"/>
    <lineage>
        <taxon>Bacteria</taxon>
        <taxon>Pseudomonadati</taxon>
        <taxon>Bacteroidota</taxon>
        <taxon>Cytophagia</taxon>
        <taxon>Cytophagales</taxon>
        <taxon>Hymenobacteraceae</taxon>
        <taxon>Hymenobacter</taxon>
    </lineage>
</organism>
<accession>A0A1H3J0U4</accession>
<sequence length="473" mass="50767">MTFHFKLSAVTLLATLAFAGCADRQEAQPVISVRTGTNTTGQATIVPQPVLPTPPTKNDAEYKFDWETDLILPAPPNQPAVPLPWAPNASRTFPVEWANDYKRTDGWELFLNNNSKTSSSSSKILVFYNKFRGVMRLYYYLDSSTSQLPPSGILASTLRLTGSYAAQSSLLNFGGQSIIDLAQNAPFASALEPQPLNRSIWFATQVELAYDPFLREQSAETLLFQWDLANASATGLLGGVPFSTLPVGLRNTGTDFNSPGASLSFSGQAELLVYGAGGIDRLQNAGFGTEGLRRALTDPVNSDLLDGVVTQAAQTAGTALKWKAPAQITRGPLVPVLGPSLPVPGYNNAATKGLAPLYNDAAGVFNLAQPPVVQAQEQPGQTYRYRYSLDVPSVRYLFNPATTSAATIRDVQQTLIAAASDDNSISPQFYAGTTLEATAELRIVGVRVSFEVVPTNGSAPVRIIKTFKPTIVK</sequence>
<feature type="chain" id="PRO_5011696552" evidence="1">
    <location>
        <begin position="20"/>
        <end position="473"/>
    </location>
</feature>
<feature type="signal peptide" evidence="1">
    <location>
        <begin position="1"/>
        <end position="19"/>
    </location>
</feature>
<dbReference type="AlphaFoldDB" id="A0A1H3J0U4"/>
<proteinExistence type="predicted"/>
<protein>
    <submittedName>
        <fullName evidence="2">Uncharacterized protein</fullName>
    </submittedName>
</protein>
<evidence type="ECO:0000256" key="1">
    <source>
        <dbReference type="SAM" id="SignalP"/>
    </source>
</evidence>
<reference evidence="3" key="1">
    <citation type="submission" date="2016-10" db="EMBL/GenBank/DDBJ databases">
        <authorList>
            <person name="Varghese N."/>
            <person name="Submissions S."/>
        </authorList>
    </citation>
    <scope>NUCLEOTIDE SEQUENCE [LARGE SCALE GENOMIC DNA]</scope>
    <source>
        <strain evidence="3">CGMCC 1.8975</strain>
    </source>
</reference>
<evidence type="ECO:0000313" key="2">
    <source>
        <dbReference type="EMBL" id="SDY33427.1"/>
    </source>
</evidence>
<keyword evidence="1" id="KW-0732">Signal</keyword>
<gene>
    <name evidence="2" type="ORF">SAMN04488069_107232</name>
</gene>
<dbReference type="PROSITE" id="PS51257">
    <property type="entry name" value="PROKAR_LIPOPROTEIN"/>
    <property type="match status" value="1"/>
</dbReference>
<name>A0A1H3J0U4_9BACT</name>
<dbReference type="EMBL" id="FNOV01000007">
    <property type="protein sequence ID" value="SDY33427.1"/>
    <property type="molecule type" value="Genomic_DNA"/>
</dbReference>
<dbReference type="STRING" id="651662.SAMN04488069_107232"/>
<dbReference type="RefSeq" id="WP_139255200.1">
    <property type="nucleotide sequence ID" value="NZ_FNOV01000007.1"/>
</dbReference>